<dbReference type="Proteomes" id="UP000292886">
    <property type="component" value="Chromosome"/>
</dbReference>
<dbReference type="EMBL" id="CP037940">
    <property type="protein sequence ID" value="QBO36773.1"/>
    <property type="molecule type" value="Genomic_DNA"/>
</dbReference>
<keyword evidence="2" id="KW-1185">Reference proteome</keyword>
<dbReference type="GO" id="GO:0000287">
    <property type="term" value="F:magnesium ion binding"/>
    <property type="evidence" value="ECO:0007669"/>
    <property type="project" value="TreeGrafter"/>
</dbReference>
<dbReference type="SFLD" id="SFLDG01140">
    <property type="entry name" value="C2.B:_Phosphomannomutase_and_P"/>
    <property type="match status" value="1"/>
</dbReference>
<organism evidence="1 2">
    <name type="scientific">Periweissella cryptocerci</name>
    <dbReference type="NCBI Taxonomy" id="2506420"/>
    <lineage>
        <taxon>Bacteria</taxon>
        <taxon>Bacillati</taxon>
        <taxon>Bacillota</taxon>
        <taxon>Bacilli</taxon>
        <taxon>Lactobacillales</taxon>
        <taxon>Lactobacillaceae</taxon>
        <taxon>Periweissella</taxon>
    </lineage>
</organism>
<dbReference type="GO" id="GO:0016791">
    <property type="term" value="F:phosphatase activity"/>
    <property type="evidence" value="ECO:0007669"/>
    <property type="project" value="UniProtKB-ARBA"/>
</dbReference>
<dbReference type="PANTHER" id="PTHR10000:SF25">
    <property type="entry name" value="PHOSPHATASE YKRA-RELATED"/>
    <property type="match status" value="1"/>
</dbReference>
<dbReference type="InterPro" id="IPR023214">
    <property type="entry name" value="HAD_sf"/>
</dbReference>
<evidence type="ECO:0000313" key="1">
    <source>
        <dbReference type="EMBL" id="QBO36773.1"/>
    </source>
</evidence>
<dbReference type="SFLD" id="SFLDS00003">
    <property type="entry name" value="Haloacid_Dehalogenase"/>
    <property type="match status" value="1"/>
</dbReference>
<dbReference type="NCBIfam" id="TIGR01484">
    <property type="entry name" value="HAD-SF-IIB"/>
    <property type="match status" value="1"/>
</dbReference>
<keyword evidence="1" id="KW-0378">Hydrolase</keyword>
<protein>
    <submittedName>
        <fullName evidence="1">Cof-type HAD-IIB family hydrolase</fullName>
    </submittedName>
</protein>
<dbReference type="OrthoDB" id="9790031at2"/>
<dbReference type="Pfam" id="PF08282">
    <property type="entry name" value="Hydrolase_3"/>
    <property type="match status" value="1"/>
</dbReference>
<dbReference type="KEGG" id="wei:EQG49_10030"/>
<dbReference type="InterPro" id="IPR006379">
    <property type="entry name" value="HAD-SF_hydro_IIB"/>
</dbReference>
<dbReference type="RefSeq" id="WP_133363850.1">
    <property type="nucleotide sequence ID" value="NZ_CP037940.1"/>
</dbReference>
<dbReference type="AlphaFoldDB" id="A0A4P6YVK1"/>
<dbReference type="GO" id="GO:0005829">
    <property type="term" value="C:cytosol"/>
    <property type="evidence" value="ECO:0007669"/>
    <property type="project" value="TreeGrafter"/>
</dbReference>
<gene>
    <name evidence="1" type="ORF">EQG49_10030</name>
</gene>
<dbReference type="SUPFAM" id="SSF56784">
    <property type="entry name" value="HAD-like"/>
    <property type="match status" value="1"/>
</dbReference>
<dbReference type="Gene3D" id="3.30.1240.10">
    <property type="match status" value="1"/>
</dbReference>
<dbReference type="NCBIfam" id="TIGR00099">
    <property type="entry name" value="Cof-subfamily"/>
    <property type="match status" value="1"/>
</dbReference>
<evidence type="ECO:0000313" key="2">
    <source>
        <dbReference type="Proteomes" id="UP000292886"/>
    </source>
</evidence>
<dbReference type="InterPro" id="IPR036412">
    <property type="entry name" value="HAD-like_sf"/>
</dbReference>
<dbReference type="Gene3D" id="3.40.50.1000">
    <property type="entry name" value="HAD superfamily/HAD-like"/>
    <property type="match status" value="1"/>
</dbReference>
<dbReference type="InterPro" id="IPR000150">
    <property type="entry name" value="Cof"/>
</dbReference>
<reference evidence="2" key="1">
    <citation type="submission" date="2019-03" db="EMBL/GenBank/DDBJ databases">
        <title>Weissella sp. 26KH-42 Genome sequencing.</title>
        <authorList>
            <person name="Heo J."/>
            <person name="Kim S.-J."/>
            <person name="Kim J.-S."/>
            <person name="Hong S.-B."/>
            <person name="Kwon S.-W."/>
        </authorList>
    </citation>
    <scope>NUCLEOTIDE SEQUENCE [LARGE SCALE GENOMIC DNA]</scope>
    <source>
        <strain evidence="2">26KH-42</strain>
    </source>
</reference>
<proteinExistence type="predicted"/>
<dbReference type="PANTHER" id="PTHR10000">
    <property type="entry name" value="PHOSPHOSERINE PHOSPHATASE"/>
    <property type="match status" value="1"/>
</dbReference>
<name>A0A4P6YVK1_9LACO</name>
<sequence length="273" mass="29923">MAEKVVFLDIDGTLVDYDGTLPASAHEAVQTARANGHKVFMVTGRSGAEIYPYLWEIGFDGYIGGNGVYIEANKQVIKHQVISVPDTEQAIAWLDQHDIGYYLEANSGLYASDNFIHKVGELLYDGDTPANQAKFKKIMPDLIYGADMHRDDLNKISFILNTQADYAAAKNAFPQFDVGHWSALGEYKEFGDFGQKGVDKANAIAEMMTDLNLTADESFAFGDAETDLPMMALCTYGVAMGNSKQHIKDEADYVTSGVMEDGLAEAFAHFGLI</sequence>
<accession>A0A4P6YVK1</accession>